<dbReference type="Gene3D" id="1.10.1520.10">
    <property type="entry name" value="Ribonuclease III domain"/>
    <property type="match status" value="1"/>
</dbReference>
<organism evidence="12 13">
    <name type="scientific">Scophthalmus maximus</name>
    <name type="common">Turbot</name>
    <name type="synonym">Psetta maxima</name>
    <dbReference type="NCBI Taxonomy" id="52904"/>
    <lineage>
        <taxon>Eukaryota</taxon>
        <taxon>Metazoa</taxon>
        <taxon>Chordata</taxon>
        <taxon>Craniata</taxon>
        <taxon>Vertebrata</taxon>
        <taxon>Euteleostomi</taxon>
        <taxon>Actinopterygii</taxon>
        <taxon>Neopterygii</taxon>
        <taxon>Teleostei</taxon>
        <taxon>Neoteleostei</taxon>
        <taxon>Acanthomorphata</taxon>
        <taxon>Carangaria</taxon>
        <taxon>Pleuronectiformes</taxon>
        <taxon>Pleuronectoidei</taxon>
        <taxon>Scophthalmidae</taxon>
        <taxon>Scophthalmus</taxon>
    </lineage>
</organism>
<evidence type="ECO:0000256" key="4">
    <source>
        <dbReference type="ARBA" id="ARBA00022980"/>
    </source>
</evidence>
<evidence type="ECO:0000313" key="12">
    <source>
        <dbReference type="Ensembl" id="ENSSMAP00000033132.2"/>
    </source>
</evidence>
<evidence type="ECO:0000256" key="2">
    <source>
        <dbReference type="ARBA" id="ARBA00022884"/>
    </source>
</evidence>
<dbReference type="GO" id="GO:0070125">
    <property type="term" value="P:mitochondrial translational elongation"/>
    <property type="evidence" value="ECO:0007669"/>
    <property type="project" value="TreeGrafter"/>
</dbReference>
<dbReference type="InterPro" id="IPR055189">
    <property type="entry name" value="RM44_endonuclase"/>
</dbReference>
<dbReference type="InterPro" id="IPR036389">
    <property type="entry name" value="RNase_III_sf"/>
</dbReference>
<protein>
    <recommendedName>
        <fullName evidence="8">Large ribosomal subunit protein mL44</fullName>
    </recommendedName>
</protein>
<reference evidence="12" key="2">
    <citation type="submission" date="2025-08" db="UniProtKB">
        <authorList>
            <consortium name="Ensembl"/>
        </authorList>
    </citation>
    <scope>IDENTIFICATION</scope>
</reference>
<proteinExistence type="inferred from homology"/>
<feature type="domain" description="Large ribosomal subunit protein mL44 endonuclease" evidence="11">
    <location>
        <begin position="130"/>
        <end position="266"/>
    </location>
</feature>
<evidence type="ECO:0000256" key="1">
    <source>
        <dbReference type="ARBA" id="ARBA00004173"/>
    </source>
</evidence>
<dbReference type="FunFam" id="3.30.160.20:FF:000037">
    <property type="entry name" value="39S ribosomal protein L44, mitochondrial"/>
    <property type="match status" value="1"/>
</dbReference>
<dbReference type="GO" id="GO:0004525">
    <property type="term" value="F:ribonuclease III activity"/>
    <property type="evidence" value="ECO:0007669"/>
    <property type="project" value="InterPro"/>
</dbReference>
<evidence type="ECO:0000256" key="5">
    <source>
        <dbReference type="ARBA" id="ARBA00023128"/>
    </source>
</evidence>
<feature type="region of interest" description="Disordered" evidence="9">
    <location>
        <begin position="376"/>
        <end position="398"/>
    </location>
</feature>
<dbReference type="SUPFAM" id="SSF69065">
    <property type="entry name" value="RNase III domain-like"/>
    <property type="match status" value="1"/>
</dbReference>
<dbReference type="PANTHER" id="PTHR11207:SF5">
    <property type="entry name" value="LARGE RIBOSOMAL SUBUNIT PROTEIN ML44"/>
    <property type="match status" value="1"/>
</dbReference>
<feature type="domain" description="Large ribosomal subunit protein mL44 dsRNA binding" evidence="10">
    <location>
        <begin position="296"/>
        <end position="388"/>
    </location>
</feature>
<keyword evidence="5" id="KW-0496">Mitochondrion</keyword>
<dbReference type="GO" id="GO:0006396">
    <property type="term" value="P:RNA processing"/>
    <property type="evidence" value="ECO:0007669"/>
    <property type="project" value="InterPro"/>
</dbReference>
<keyword evidence="2" id="KW-0694">RNA-binding</keyword>
<dbReference type="GO" id="GO:0003725">
    <property type="term" value="F:double-stranded RNA binding"/>
    <property type="evidence" value="ECO:0007669"/>
    <property type="project" value="InterPro"/>
</dbReference>
<evidence type="ECO:0000313" key="13">
    <source>
        <dbReference type="Proteomes" id="UP000694558"/>
    </source>
</evidence>
<accession>A0A8D3BEZ3</accession>
<dbReference type="Pfam" id="PF22892">
    <property type="entry name" value="DSRM_MRPL44"/>
    <property type="match status" value="1"/>
</dbReference>
<evidence type="ECO:0000256" key="9">
    <source>
        <dbReference type="SAM" id="MobiDB-lite"/>
    </source>
</evidence>
<evidence type="ECO:0000256" key="3">
    <source>
        <dbReference type="ARBA" id="ARBA00022946"/>
    </source>
</evidence>
<evidence type="ECO:0000256" key="7">
    <source>
        <dbReference type="ARBA" id="ARBA00024034"/>
    </source>
</evidence>
<reference evidence="12" key="1">
    <citation type="submission" date="2023-05" db="EMBL/GenBank/DDBJ databases">
        <title>High-quality long-read genome of Scophthalmus maximus.</title>
        <authorList>
            <person name="Lien S."/>
            <person name="Martinez P."/>
        </authorList>
    </citation>
    <scope>NUCLEOTIDE SEQUENCE [LARGE SCALE GENOMIC DNA]</scope>
</reference>
<dbReference type="GO" id="GO:0070877">
    <property type="term" value="C:microprocessor complex"/>
    <property type="evidence" value="ECO:0007669"/>
    <property type="project" value="TreeGrafter"/>
</dbReference>
<dbReference type="SUPFAM" id="SSF54768">
    <property type="entry name" value="dsRNA-binding domain-like"/>
    <property type="match status" value="1"/>
</dbReference>
<gene>
    <name evidence="12" type="primary">mrpl44</name>
</gene>
<evidence type="ECO:0000256" key="8">
    <source>
        <dbReference type="ARBA" id="ARBA00035187"/>
    </source>
</evidence>
<dbReference type="CDD" id="cd19874">
    <property type="entry name" value="DSRM_MRPL44"/>
    <property type="match status" value="1"/>
</dbReference>
<dbReference type="Gene3D" id="3.30.160.20">
    <property type="match status" value="1"/>
</dbReference>
<dbReference type="GO" id="GO:0005762">
    <property type="term" value="C:mitochondrial large ribosomal subunit"/>
    <property type="evidence" value="ECO:0007669"/>
    <property type="project" value="TreeGrafter"/>
</dbReference>
<evidence type="ECO:0000256" key="6">
    <source>
        <dbReference type="ARBA" id="ARBA00023274"/>
    </source>
</evidence>
<keyword evidence="6" id="KW-0687">Ribonucleoprotein</keyword>
<name>A0A8D3BEZ3_SCOMX</name>
<dbReference type="Ensembl" id="ENSSMAT00000033544.2">
    <property type="protein sequence ID" value="ENSSMAP00000033132.2"/>
    <property type="gene ID" value="ENSSMAG00000020295.2"/>
</dbReference>
<comment type="subcellular location">
    <subcellularLocation>
        <location evidence="1">Mitochondrion</location>
    </subcellularLocation>
</comment>
<dbReference type="Proteomes" id="UP000694558">
    <property type="component" value="Chromosome 3"/>
</dbReference>
<dbReference type="GeneTree" id="ENSGT00390000016956"/>
<keyword evidence="3" id="KW-0809">Transit peptide</keyword>
<feature type="compositionally biased region" description="Polar residues" evidence="9">
    <location>
        <begin position="382"/>
        <end position="398"/>
    </location>
</feature>
<dbReference type="AlphaFoldDB" id="A0A8D3BEZ3"/>
<dbReference type="Pfam" id="PF22935">
    <property type="entry name" value="RM44_endonuclase"/>
    <property type="match status" value="1"/>
</dbReference>
<dbReference type="PANTHER" id="PTHR11207">
    <property type="entry name" value="RIBONUCLEASE III"/>
    <property type="match status" value="1"/>
</dbReference>
<sequence length="398" mass="44517">MSVPKLSRVNFTQLSALLAHVYVCFRGNACAFFFPVSTRSDWPDVVSRRTPLAVATRRVECAADMASGYILSRGALTFGSHCQRVCRNVSLSQVREKKRWMKAYTYLMARKLKLEGPPPPKPRSLQPLWDYHAEVQAFSTRLHENFSQELLKTAFVNPCYVQAEQERRRPLLDVNSETIALVLNDNVQLSAKGACFAQSFLADWCRASFPSLPSEGVESIVGHLTSSEVVCYLARNLGIEELTMSAEFPVPDDVLYSTFMAVVGALQESSGAERAGFFLRDFVVTQLIGKDLFDMWKVVNPMGLLVEELTKRNVSLPEPRLIRSAGASTVLPLYFVGLYSDKKLLAQGPGETLVAAEEEAARVALRKLYGYNENRRPLDFSPQPQQHEQPLIQSVNSN</sequence>
<comment type="similarity">
    <text evidence="7">Belongs to the ribonuclease III family. Mitochondrion-specific ribosomal protein mL44 subfamily.</text>
</comment>
<dbReference type="InterPro" id="IPR044444">
    <property type="entry name" value="Ribosomal_mL44_DSRM_metazoa"/>
</dbReference>
<evidence type="ECO:0000259" key="10">
    <source>
        <dbReference type="Pfam" id="PF22892"/>
    </source>
</evidence>
<evidence type="ECO:0000259" key="11">
    <source>
        <dbReference type="Pfam" id="PF22935"/>
    </source>
</evidence>
<keyword evidence="4" id="KW-0689">Ribosomal protein</keyword>